<comment type="similarity">
    <text evidence="18">Belongs to the NnrE/AIBP family.</text>
</comment>
<dbReference type="InterPro" id="IPR029056">
    <property type="entry name" value="Ribokinase-like"/>
</dbReference>
<dbReference type="PIRSF" id="PIRSF017184">
    <property type="entry name" value="Nnr"/>
    <property type="match status" value="1"/>
</dbReference>
<dbReference type="InterPro" id="IPR036652">
    <property type="entry name" value="YjeF_N_dom_sf"/>
</dbReference>
<dbReference type="SUPFAM" id="SSF53613">
    <property type="entry name" value="Ribokinase-like"/>
    <property type="match status" value="1"/>
</dbReference>
<evidence type="ECO:0000313" key="22">
    <source>
        <dbReference type="EMBL" id="SDH15319.1"/>
    </source>
</evidence>
<feature type="binding site" evidence="17">
    <location>
        <position position="472"/>
    </location>
    <ligand>
        <name>(6S)-NADPHX</name>
        <dbReference type="ChEBI" id="CHEBI:64076"/>
    </ligand>
</feature>
<dbReference type="PROSITE" id="PS01050">
    <property type="entry name" value="YJEF_C_2"/>
    <property type="match status" value="1"/>
</dbReference>
<evidence type="ECO:0000256" key="1">
    <source>
        <dbReference type="ARBA" id="ARBA00000013"/>
    </source>
</evidence>
<dbReference type="InterPro" id="IPR030677">
    <property type="entry name" value="Nnr"/>
</dbReference>
<keyword evidence="5 18" id="KW-0479">Metal-binding</keyword>
<dbReference type="Pfam" id="PF01256">
    <property type="entry name" value="Carb_kinase"/>
    <property type="match status" value="1"/>
</dbReference>
<dbReference type="NCBIfam" id="TIGR00197">
    <property type="entry name" value="yjeF_nterm"/>
    <property type="match status" value="1"/>
</dbReference>
<evidence type="ECO:0000259" key="20">
    <source>
        <dbReference type="PROSITE" id="PS51383"/>
    </source>
</evidence>
<feature type="binding site" evidence="17">
    <location>
        <position position="407"/>
    </location>
    <ligand>
        <name>(6S)-NADPHX</name>
        <dbReference type="ChEBI" id="CHEBI:64076"/>
    </ligand>
</feature>
<evidence type="ECO:0000256" key="11">
    <source>
        <dbReference type="ARBA" id="ARBA00023235"/>
    </source>
</evidence>
<feature type="binding site" evidence="17">
    <location>
        <position position="471"/>
    </location>
    <ligand>
        <name>AMP</name>
        <dbReference type="ChEBI" id="CHEBI:456215"/>
    </ligand>
</feature>
<evidence type="ECO:0000256" key="13">
    <source>
        <dbReference type="ARBA" id="ARBA00023268"/>
    </source>
</evidence>
<evidence type="ECO:0000256" key="19">
    <source>
        <dbReference type="PIRNR" id="PIRNR017184"/>
    </source>
</evidence>
<evidence type="ECO:0000256" key="6">
    <source>
        <dbReference type="ARBA" id="ARBA00022741"/>
    </source>
</evidence>
<dbReference type="AlphaFoldDB" id="A0A1G8A307"/>
<dbReference type="InterPro" id="IPR004443">
    <property type="entry name" value="YjeF_N_dom"/>
</dbReference>
<keyword evidence="10 17" id="KW-0520">NAD</keyword>
<dbReference type="PROSITE" id="PS51383">
    <property type="entry name" value="YJEF_C_3"/>
    <property type="match status" value="1"/>
</dbReference>
<dbReference type="GO" id="GO:0005524">
    <property type="term" value="F:ATP binding"/>
    <property type="evidence" value="ECO:0007669"/>
    <property type="project" value="UniProtKB-UniRule"/>
</dbReference>
<keyword evidence="9 18" id="KW-0630">Potassium</keyword>
<evidence type="ECO:0000256" key="8">
    <source>
        <dbReference type="ARBA" id="ARBA00022857"/>
    </source>
</evidence>
<feature type="binding site" evidence="17">
    <location>
        <begin position="442"/>
        <end position="446"/>
    </location>
    <ligand>
        <name>AMP</name>
        <dbReference type="ChEBI" id="CHEBI:456215"/>
    </ligand>
</feature>
<feature type="binding site" evidence="18">
    <location>
        <begin position="153"/>
        <end position="159"/>
    </location>
    <ligand>
        <name>(6S)-NADPHX</name>
        <dbReference type="ChEBI" id="CHEBI:64076"/>
    </ligand>
</feature>
<comment type="catalytic activity">
    <reaction evidence="16 17 19">
        <text>(6S)-NADPHX + ADP = AMP + phosphate + NADPH + H(+)</text>
        <dbReference type="Rhea" id="RHEA:32235"/>
        <dbReference type="ChEBI" id="CHEBI:15378"/>
        <dbReference type="ChEBI" id="CHEBI:43474"/>
        <dbReference type="ChEBI" id="CHEBI:57783"/>
        <dbReference type="ChEBI" id="CHEBI:64076"/>
        <dbReference type="ChEBI" id="CHEBI:456215"/>
        <dbReference type="ChEBI" id="CHEBI:456216"/>
        <dbReference type="EC" id="4.2.1.136"/>
    </reaction>
</comment>
<evidence type="ECO:0000256" key="7">
    <source>
        <dbReference type="ARBA" id="ARBA00022840"/>
    </source>
</evidence>
<dbReference type="Gene3D" id="3.40.50.10260">
    <property type="entry name" value="YjeF N-terminal domain"/>
    <property type="match status" value="1"/>
</dbReference>
<feature type="binding site" evidence="18">
    <location>
        <position position="149"/>
    </location>
    <ligand>
        <name>K(+)</name>
        <dbReference type="ChEBI" id="CHEBI:29103"/>
    </ligand>
</feature>
<feature type="binding site" evidence="18">
    <location>
        <begin position="80"/>
        <end position="84"/>
    </location>
    <ligand>
        <name>(6S)-NADPHX</name>
        <dbReference type="ChEBI" id="CHEBI:64076"/>
    </ligand>
</feature>
<feature type="binding site" evidence="18">
    <location>
        <position position="187"/>
    </location>
    <ligand>
        <name>K(+)</name>
        <dbReference type="ChEBI" id="CHEBI:29103"/>
    </ligand>
</feature>
<keyword evidence="12 17" id="KW-0456">Lyase</keyword>
<dbReference type="Gene3D" id="3.40.1190.20">
    <property type="match status" value="1"/>
</dbReference>
<feature type="binding site" evidence="18">
    <location>
        <position position="81"/>
    </location>
    <ligand>
        <name>K(+)</name>
        <dbReference type="ChEBI" id="CHEBI:29103"/>
    </ligand>
</feature>
<dbReference type="GO" id="GO:0046872">
    <property type="term" value="F:metal ion binding"/>
    <property type="evidence" value="ECO:0007669"/>
    <property type="project" value="UniProtKB-UniRule"/>
</dbReference>
<dbReference type="InterPro" id="IPR000631">
    <property type="entry name" value="CARKD"/>
</dbReference>
<evidence type="ECO:0000256" key="3">
    <source>
        <dbReference type="ARBA" id="ARBA00006001"/>
    </source>
</evidence>
<evidence type="ECO:0000256" key="14">
    <source>
        <dbReference type="ARBA" id="ARBA00025153"/>
    </source>
</evidence>
<evidence type="ECO:0000256" key="12">
    <source>
        <dbReference type="ARBA" id="ARBA00023239"/>
    </source>
</evidence>
<comment type="similarity">
    <text evidence="17">Belongs to the NnrD/CARKD family.</text>
</comment>
<comment type="cofactor">
    <cofactor evidence="17">
        <name>Mg(2+)</name>
        <dbReference type="ChEBI" id="CHEBI:18420"/>
    </cofactor>
</comment>
<evidence type="ECO:0000256" key="9">
    <source>
        <dbReference type="ARBA" id="ARBA00022958"/>
    </source>
</evidence>
<evidence type="ECO:0000256" key="16">
    <source>
        <dbReference type="ARBA" id="ARBA00049209"/>
    </source>
</evidence>
<evidence type="ECO:0000256" key="18">
    <source>
        <dbReference type="HAMAP-Rule" id="MF_01966"/>
    </source>
</evidence>
<dbReference type="EC" id="5.1.99.6" evidence="19"/>
<dbReference type="GO" id="GO:0046496">
    <property type="term" value="P:nicotinamide nucleotide metabolic process"/>
    <property type="evidence" value="ECO:0007669"/>
    <property type="project" value="UniProtKB-UniRule"/>
</dbReference>
<dbReference type="Pfam" id="PF03853">
    <property type="entry name" value="YjeF_N"/>
    <property type="match status" value="1"/>
</dbReference>
<feature type="domain" description="YjeF N-terminal" evidence="21">
    <location>
        <begin position="32"/>
        <end position="241"/>
    </location>
</feature>
<evidence type="ECO:0000259" key="21">
    <source>
        <dbReference type="PROSITE" id="PS51385"/>
    </source>
</evidence>
<dbReference type="HAMAP" id="MF_01966">
    <property type="entry name" value="NADHX_epimerase"/>
    <property type="match status" value="1"/>
</dbReference>
<feature type="binding site" evidence="17">
    <location>
        <position position="356"/>
    </location>
    <ligand>
        <name>(6S)-NADPHX</name>
        <dbReference type="ChEBI" id="CHEBI:64076"/>
    </ligand>
</feature>
<reference evidence="22 23" key="1">
    <citation type="submission" date="2016-10" db="EMBL/GenBank/DDBJ databases">
        <authorList>
            <person name="de Groot N.N."/>
        </authorList>
    </citation>
    <scope>NUCLEOTIDE SEQUENCE [LARGE SCALE GENOMIC DNA]</scope>
    <source>
        <strain evidence="22 23">DSM 527</strain>
    </source>
</reference>
<comment type="cofactor">
    <cofactor evidence="18 19">
        <name>K(+)</name>
        <dbReference type="ChEBI" id="CHEBI:29103"/>
    </cofactor>
    <text evidence="18 19">Binds 1 potassium ion per subunit.</text>
</comment>
<dbReference type="CDD" id="cd01171">
    <property type="entry name" value="YXKO-related"/>
    <property type="match status" value="1"/>
</dbReference>
<dbReference type="Proteomes" id="UP000199045">
    <property type="component" value="Unassembled WGS sequence"/>
</dbReference>
<comment type="similarity">
    <text evidence="3 19">In the N-terminal section; belongs to the NnrE/AIBP family.</text>
</comment>
<comment type="catalytic activity">
    <reaction evidence="15 17 19">
        <text>(6S)-NADHX + ADP = AMP + phosphate + NADH + H(+)</text>
        <dbReference type="Rhea" id="RHEA:32223"/>
        <dbReference type="ChEBI" id="CHEBI:15378"/>
        <dbReference type="ChEBI" id="CHEBI:43474"/>
        <dbReference type="ChEBI" id="CHEBI:57945"/>
        <dbReference type="ChEBI" id="CHEBI:64074"/>
        <dbReference type="ChEBI" id="CHEBI:456215"/>
        <dbReference type="ChEBI" id="CHEBI:456216"/>
        <dbReference type="EC" id="4.2.1.136"/>
    </reaction>
</comment>
<comment type="subunit">
    <text evidence="17">Homotetramer.</text>
</comment>
<dbReference type="PROSITE" id="PS51385">
    <property type="entry name" value="YJEF_N"/>
    <property type="match status" value="1"/>
</dbReference>
<keyword evidence="8 17" id="KW-0521">NADP</keyword>
<dbReference type="SUPFAM" id="SSF64153">
    <property type="entry name" value="YjeF N-terminal domain-like"/>
    <property type="match status" value="1"/>
</dbReference>
<comment type="function">
    <text evidence="17">Catalyzes the dehydration of the S-form of NAD(P)HX at the expense of ADP, which is converted to AMP. Together with NAD(P)HX epimerase, which catalyzes the epimerization of the S- and R-forms, the enzyme allows the repair of both epimers of NAD(P)HX, a damaged form of NAD(P)H that is a result of enzymatic or heat-dependent hydration.</text>
</comment>
<comment type="function">
    <text evidence="18">Catalyzes the epimerization of the S- and R-forms of NAD(P)HX, a damaged form of NAD(P)H that is a result of enzymatic or heat-dependent hydration. This is a prerequisite for the S-specific NAD(P)H-hydrate dehydratase to allow the repair of both epimers of NAD(P)HX.</text>
</comment>
<dbReference type="GO" id="GO:0052855">
    <property type="term" value="F:ADP-dependent NAD(P)H-hydrate dehydratase activity"/>
    <property type="evidence" value="ECO:0007669"/>
    <property type="project" value="UniProtKB-UniRule"/>
</dbReference>
<dbReference type="EC" id="4.2.1.136" evidence="19"/>
<dbReference type="PANTHER" id="PTHR12592:SF0">
    <property type="entry name" value="ATP-DEPENDENT (S)-NAD(P)H-HYDRATE DEHYDRATASE"/>
    <property type="match status" value="1"/>
</dbReference>
<comment type="caution">
    <text evidence="18">Lacks conserved residue(s) required for the propagation of feature annotation.</text>
</comment>
<gene>
    <name evidence="17" type="primary">nnrD</name>
    <name evidence="18" type="synonym">nnrE</name>
    <name evidence="22" type="ORF">SAMN04488121_109101</name>
</gene>
<evidence type="ECO:0000256" key="4">
    <source>
        <dbReference type="ARBA" id="ARBA00009524"/>
    </source>
</evidence>
<dbReference type="InterPro" id="IPR017953">
    <property type="entry name" value="Carbohydrate_kinase_pred_CS"/>
</dbReference>
<protein>
    <recommendedName>
        <fullName evidence="19">Bifunctional NAD(P)H-hydrate repair enzyme</fullName>
    </recommendedName>
    <alternativeName>
        <fullName evidence="19">Nicotinamide nucleotide repair protein</fullName>
    </alternativeName>
    <domain>
        <recommendedName>
            <fullName evidence="19">ADP-dependent (S)-NAD(P)H-hydrate dehydratase</fullName>
            <ecNumber evidence="19">4.2.1.136</ecNumber>
        </recommendedName>
        <alternativeName>
            <fullName evidence="19">ADP-dependent NAD(P)HX dehydratase</fullName>
        </alternativeName>
    </domain>
    <domain>
        <recommendedName>
            <fullName evidence="19">NAD(P)H-hydrate epimerase</fullName>
            <ecNumber evidence="19">5.1.99.6</ecNumber>
        </recommendedName>
    </domain>
</protein>
<dbReference type="PANTHER" id="PTHR12592">
    <property type="entry name" value="ATP-DEPENDENT (S)-NAD(P)H-HYDRATE DEHYDRATASE FAMILY MEMBER"/>
    <property type="match status" value="1"/>
</dbReference>
<evidence type="ECO:0000256" key="15">
    <source>
        <dbReference type="ARBA" id="ARBA00048238"/>
    </source>
</evidence>
<evidence type="ECO:0000256" key="2">
    <source>
        <dbReference type="ARBA" id="ARBA00000909"/>
    </source>
</evidence>
<comment type="catalytic activity">
    <reaction evidence="1 18 19">
        <text>(6R)-NADHX = (6S)-NADHX</text>
        <dbReference type="Rhea" id="RHEA:32215"/>
        <dbReference type="ChEBI" id="CHEBI:64074"/>
        <dbReference type="ChEBI" id="CHEBI:64075"/>
        <dbReference type="EC" id="5.1.99.6"/>
    </reaction>
</comment>
<proteinExistence type="inferred from homology"/>
<accession>A0A1G8A307</accession>
<comment type="function">
    <text evidence="14 19">Bifunctional enzyme that catalyzes the epimerization of the S- and R-forms of NAD(P)HX and the dehydration of the S-form of NAD(P)HX at the expense of ADP, which is converted to AMP. This allows the repair of both epimers of NAD(P)HX, a damaged form of NAD(P)H that is a result of enzymatic or heat-dependent hydration.</text>
</comment>
<feature type="binding site" evidence="18">
    <location>
        <position position="184"/>
    </location>
    <ligand>
        <name>(6S)-NADPHX</name>
        <dbReference type="ChEBI" id="CHEBI:64076"/>
    </ligand>
</feature>
<dbReference type="STRING" id="104663.SAMN04488121_109101"/>
<keyword evidence="11 18" id="KW-0413">Isomerase</keyword>
<dbReference type="EMBL" id="FNBN01000009">
    <property type="protein sequence ID" value="SDH15319.1"/>
    <property type="molecule type" value="Genomic_DNA"/>
</dbReference>
<comment type="similarity">
    <text evidence="4 19">In the C-terminal section; belongs to the NnrD/CARKD family.</text>
</comment>
<evidence type="ECO:0000313" key="23">
    <source>
        <dbReference type="Proteomes" id="UP000199045"/>
    </source>
</evidence>
<evidence type="ECO:0000256" key="5">
    <source>
        <dbReference type="ARBA" id="ARBA00022723"/>
    </source>
</evidence>
<dbReference type="GO" id="GO:0110051">
    <property type="term" value="P:metabolite repair"/>
    <property type="evidence" value="ECO:0007669"/>
    <property type="project" value="TreeGrafter"/>
</dbReference>
<evidence type="ECO:0000256" key="17">
    <source>
        <dbReference type="HAMAP-Rule" id="MF_01965"/>
    </source>
</evidence>
<name>A0A1G8A307_CHIFI</name>
<sequence>MPYGTWSFFFAYIYKLCPWRILTMKIFTAQQIRDADAYTIRHTPISSLALMEKAAIACTAWICRHYNEDTPVYIFCGMGNNGGDGLAITRLLRNRGYNAVAYILHHSTKASDDHTANREALQQQYHAAIHDIPDNGLLPQLDRNALIVDAILGTGLSRPVEGWIAGIIEQLNDLKPQHDIVAIDMPSGLQADASSVNTPVIKADQTLSFEFYKLAFLLPENAAFVGEICILSIDLSPDYIAQTPSRFNITDAFQVRSIYRPRKPFSHKGTFGHALLIAGSEGKIGAAVLSAKACLRAGVGLLSCHIPKCGYQIMQISAPGAMCFIDEQQDHSSGFHNHVLTPEAAAKYKVIGIGPGLGTAAGTSWAFEKLLEHYHQPMVIDADALNILASSPALLKKVPAGSLLTPHPKEFERLFGTTANDMERLKVLSQHAVERQLNILLKGRYTAMAFPDGSIWFNATGNPGMATGGSGDVLTGILTSLLAQGYSPQETMLLGVYLHGLAGDHAAAAHSEEAMIAEDIVEFLGKTFLELHKLKPC</sequence>
<feature type="binding site" evidence="17">
    <location>
        <position position="286"/>
    </location>
    <ligand>
        <name>(6S)-NADPHX</name>
        <dbReference type="ChEBI" id="CHEBI:64076"/>
    </ligand>
</feature>
<dbReference type="GO" id="GO:0052856">
    <property type="term" value="F:NAD(P)HX epimerase activity"/>
    <property type="evidence" value="ECO:0007669"/>
    <property type="project" value="UniProtKB-UniRule"/>
</dbReference>
<keyword evidence="7 17" id="KW-0067">ATP-binding</keyword>
<organism evidence="22 23">
    <name type="scientific">Chitinophaga filiformis</name>
    <name type="common">Myxococcus filiformis</name>
    <name type="synonym">Flexibacter filiformis</name>
    <dbReference type="NCBI Taxonomy" id="104663"/>
    <lineage>
        <taxon>Bacteria</taxon>
        <taxon>Pseudomonadati</taxon>
        <taxon>Bacteroidota</taxon>
        <taxon>Chitinophagia</taxon>
        <taxon>Chitinophagales</taxon>
        <taxon>Chitinophagaceae</taxon>
        <taxon>Chitinophaga</taxon>
    </lineage>
</organism>
<dbReference type="HAMAP" id="MF_01965">
    <property type="entry name" value="NADHX_dehydratase"/>
    <property type="match status" value="1"/>
</dbReference>
<evidence type="ECO:0000256" key="10">
    <source>
        <dbReference type="ARBA" id="ARBA00023027"/>
    </source>
</evidence>
<keyword evidence="6 17" id="KW-0547">Nucleotide-binding</keyword>
<dbReference type="NCBIfam" id="TIGR00196">
    <property type="entry name" value="yjeF_cterm"/>
    <property type="match status" value="1"/>
</dbReference>
<keyword evidence="13" id="KW-0511">Multifunctional enzyme</keyword>
<feature type="domain" description="YjeF C-terminal" evidence="20">
    <location>
        <begin position="251"/>
        <end position="531"/>
    </location>
</feature>
<comment type="catalytic activity">
    <reaction evidence="2 18 19">
        <text>(6R)-NADPHX = (6S)-NADPHX</text>
        <dbReference type="Rhea" id="RHEA:32227"/>
        <dbReference type="ChEBI" id="CHEBI:64076"/>
        <dbReference type="ChEBI" id="CHEBI:64077"/>
        <dbReference type="EC" id="5.1.99.6"/>
    </reaction>
</comment>